<sequence>MDDDEPVYEHDDLDLTGATARRVVLRDARVREVDLSGAEADQVRLVGARVTGANLTGLRLTEVLLDDVVIRGAFIEGPVEISGDVEGLVVNGVEVAPLVEAELARRHPDYAAMKPTDADGFRRAWDVVEQLWAGTVERARGFTPEQLHESVDGEWSFTETLRHLAFATECWVGRTLRAMAAPHDPLSLPWDGMPDTPGIPRDRSVRPDLDTVLALRHERMAWVREVVDGLTDADLEGEVTIRDGVGWPPAGETMPASQPLLVVLNEEWWHRQFAERDLTALENRSG</sequence>
<dbReference type="InterPro" id="IPR034660">
    <property type="entry name" value="DinB/YfiT-like"/>
</dbReference>
<dbReference type="RefSeq" id="WP_204129942.1">
    <property type="nucleotide sequence ID" value="NZ_JAFDVD010000005.1"/>
</dbReference>
<dbReference type="InterPro" id="IPR024775">
    <property type="entry name" value="DinB-like"/>
</dbReference>
<dbReference type="SUPFAM" id="SSF109854">
    <property type="entry name" value="DinB/YfiT-like putative metalloenzymes"/>
    <property type="match status" value="1"/>
</dbReference>
<dbReference type="Gene3D" id="2.160.20.80">
    <property type="entry name" value="E3 ubiquitin-protein ligase SopA"/>
    <property type="match status" value="1"/>
</dbReference>
<accession>A0ABS2CI36</accession>
<evidence type="ECO:0000313" key="3">
    <source>
        <dbReference type="Proteomes" id="UP001430172"/>
    </source>
</evidence>
<dbReference type="Proteomes" id="UP001430172">
    <property type="component" value="Unassembled WGS sequence"/>
</dbReference>
<organism evidence="2 3">
    <name type="scientific">Phycicoccus sonneratiae</name>
    <dbReference type="NCBI Taxonomy" id="2807628"/>
    <lineage>
        <taxon>Bacteria</taxon>
        <taxon>Bacillati</taxon>
        <taxon>Actinomycetota</taxon>
        <taxon>Actinomycetes</taxon>
        <taxon>Micrococcales</taxon>
        <taxon>Intrasporangiaceae</taxon>
        <taxon>Phycicoccus</taxon>
    </lineage>
</organism>
<proteinExistence type="predicted"/>
<name>A0ABS2CI36_9MICO</name>
<gene>
    <name evidence="2" type="ORF">JQN70_03510</name>
</gene>
<dbReference type="Pfam" id="PF12867">
    <property type="entry name" value="DinB_2"/>
    <property type="match status" value="1"/>
</dbReference>
<keyword evidence="3" id="KW-1185">Reference proteome</keyword>
<evidence type="ECO:0000313" key="2">
    <source>
        <dbReference type="EMBL" id="MBM6399445.1"/>
    </source>
</evidence>
<reference evidence="2" key="1">
    <citation type="submission" date="2021-02" db="EMBL/GenBank/DDBJ databases">
        <title>Phycicoccus sp. MQZ13P-5T, whole genome shotgun sequence.</title>
        <authorList>
            <person name="Tuo L."/>
        </authorList>
    </citation>
    <scope>NUCLEOTIDE SEQUENCE</scope>
    <source>
        <strain evidence="2">MQZ13P-5</strain>
    </source>
</reference>
<dbReference type="SUPFAM" id="SSF141571">
    <property type="entry name" value="Pentapeptide repeat-like"/>
    <property type="match status" value="1"/>
</dbReference>
<feature type="domain" description="DinB-like" evidence="1">
    <location>
        <begin position="129"/>
        <end position="272"/>
    </location>
</feature>
<protein>
    <submittedName>
        <fullName evidence="2">DinB family protein</fullName>
    </submittedName>
</protein>
<comment type="caution">
    <text evidence="2">The sequence shown here is derived from an EMBL/GenBank/DDBJ whole genome shotgun (WGS) entry which is preliminary data.</text>
</comment>
<evidence type="ECO:0000259" key="1">
    <source>
        <dbReference type="Pfam" id="PF12867"/>
    </source>
</evidence>
<dbReference type="EMBL" id="JAFDVD010000005">
    <property type="protein sequence ID" value="MBM6399445.1"/>
    <property type="molecule type" value="Genomic_DNA"/>
</dbReference>
<dbReference type="Gene3D" id="1.20.120.450">
    <property type="entry name" value="dinb family like domain"/>
    <property type="match status" value="1"/>
</dbReference>